<evidence type="ECO:0000256" key="1">
    <source>
        <dbReference type="SAM" id="SignalP"/>
    </source>
</evidence>
<keyword evidence="1" id="KW-0732">Signal</keyword>
<organism evidence="2 3">
    <name type="scientific">Labrys wisconsinensis</name>
    <dbReference type="NCBI Taxonomy" id="425677"/>
    <lineage>
        <taxon>Bacteria</taxon>
        <taxon>Pseudomonadati</taxon>
        <taxon>Pseudomonadota</taxon>
        <taxon>Alphaproteobacteria</taxon>
        <taxon>Hyphomicrobiales</taxon>
        <taxon>Xanthobacteraceae</taxon>
        <taxon>Labrys</taxon>
    </lineage>
</organism>
<keyword evidence="3" id="KW-1185">Reference proteome</keyword>
<dbReference type="InterPro" id="IPR016986">
    <property type="entry name" value="UCP031982_abhydr"/>
</dbReference>
<evidence type="ECO:0000313" key="3">
    <source>
        <dbReference type="Proteomes" id="UP001242480"/>
    </source>
</evidence>
<protein>
    <submittedName>
        <fullName evidence="2">Dienelactone hydrolase</fullName>
    </submittedName>
</protein>
<keyword evidence="2" id="KW-0378">Hydrolase</keyword>
<accession>A0ABU0JNC4</accession>
<dbReference type="Gene3D" id="3.40.50.1820">
    <property type="entry name" value="alpha/beta hydrolase"/>
    <property type="match status" value="1"/>
</dbReference>
<dbReference type="Proteomes" id="UP001242480">
    <property type="component" value="Unassembled WGS sequence"/>
</dbReference>
<dbReference type="SUPFAM" id="SSF53474">
    <property type="entry name" value="alpha/beta-Hydrolases"/>
    <property type="match status" value="1"/>
</dbReference>
<dbReference type="RefSeq" id="WP_307285289.1">
    <property type="nucleotide sequence ID" value="NZ_JAUSVX010000027.1"/>
</dbReference>
<dbReference type="InterPro" id="IPR029058">
    <property type="entry name" value="AB_hydrolase_fold"/>
</dbReference>
<gene>
    <name evidence="2" type="ORF">QO011_007940</name>
</gene>
<dbReference type="GO" id="GO:0016787">
    <property type="term" value="F:hydrolase activity"/>
    <property type="evidence" value="ECO:0007669"/>
    <property type="project" value="UniProtKB-KW"/>
</dbReference>
<feature type="chain" id="PRO_5045095189" evidence="1">
    <location>
        <begin position="23"/>
        <end position="365"/>
    </location>
</feature>
<comment type="caution">
    <text evidence="2">The sequence shown here is derived from an EMBL/GenBank/DDBJ whole genome shotgun (WGS) entry which is preliminary data.</text>
</comment>
<evidence type="ECO:0000313" key="2">
    <source>
        <dbReference type="EMBL" id="MDQ0474898.1"/>
    </source>
</evidence>
<dbReference type="PIRSF" id="PIRSF031982">
    <property type="entry name" value="UCP031982_abhydr"/>
    <property type="match status" value="1"/>
</dbReference>
<name>A0ABU0JNC4_9HYPH</name>
<feature type="signal peptide" evidence="1">
    <location>
        <begin position="1"/>
        <end position="22"/>
    </location>
</feature>
<proteinExistence type="predicted"/>
<sequence>MPKVLIPVLILSALIGWSSARAGEAARPCHVSALQPGGRDSPAAETYSVGARPLAVAAPERGGVIDATLWYPTGSSGRRVVVGDDSPLFQGTPALADSAIREGCRPLVVLSQGGLRSGPNIGAWMASRLAAKGFVVAMLRQPDPRHLTEAQTLPEIWLRPADISAALTAILGNADLSRHIDPDRIGVLGYQIGGTAALSLAGGRLDAASVQASCDAGGVGVDCGRFRKAGLDLRTIDAERLGRPNADARIRAIVVVDPEFSRDFTRASLENISIPVSLVNLGRPEALWPGLDAQGLTRSIRQARYDAMPDATQFSAFPLCKPGAADILRSDGEEAICDDPLGGRGRGQIHDALAQRVAAAFRSSF</sequence>
<dbReference type="EMBL" id="JAUSVX010000027">
    <property type="protein sequence ID" value="MDQ0474898.1"/>
    <property type="molecule type" value="Genomic_DNA"/>
</dbReference>
<reference evidence="2 3" key="1">
    <citation type="submission" date="2023-07" db="EMBL/GenBank/DDBJ databases">
        <title>Genomic Encyclopedia of Type Strains, Phase IV (KMG-IV): sequencing the most valuable type-strain genomes for metagenomic binning, comparative biology and taxonomic classification.</title>
        <authorList>
            <person name="Goeker M."/>
        </authorList>
    </citation>
    <scope>NUCLEOTIDE SEQUENCE [LARGE SCALE GENOMIC DNA]</scope>
    <source>
        <strain evidence="2 3">DSM 19619</strain>
    </source>
</reference>